<dbReference type="Proteomes" id="UP001649230">
    <property type="component" value="Chromosome"/>
</dbReference>
<evidence type="ECO:0000256" key="1">
    <source>
        <dbReference type="SAM" id="SignalP"/>
    </source>
</evidence>
<organism evidence="2 3">
    <name type="scientific">Paenibacillus hexagrammi</name>
    <dbReference type="NCBI Taxonomy" id="2908839"/>
    <lineage>
        <taxon>Bacteria</taxon>
        <taxon>Bacillati</taxon>
        <taxon>Bacillota</taxon>
        <taxon>Bacilli</taxon>
        <taxon>Bacillales</taxon>
        <taxon>Paenibacillaceae</taxon>
        <taxon>Paenibacillus</taxon>
    </lineage>
</organism>
<proteinExistence type="predicted"/>
<sequence length="522" mass="57565">MIRFAKRFSYILTLILALILILSALPFSAYADEYVKDESAASLGRINLDVNGYMVVKQVNLLSDQTGNTVTFTVSVTNSGTNSFSFADYWIRLQGEIGNSFVAKMMPQDKAKSRIAAHSTQEFSYYASINEAASLDDLKFSLMKWDFTQESFEHKLGDVQVPSDYSNVTPAGRSLTVKLSGTTTKLAVSMDSISENGKYRLPRVKLSLENVDAHSLTLPDYQFAIRTSEGYSYPLTSKDVTELVINPQEVKEATFTGSIPVQLSAEDWQFVITQYVSDLKINVPIASMALPPARNQDITDANKEAAFSDENGVYTARLNGMYRLPWEDQDILTADLSLTNQDVDSLPVPDMTGYYLLDETVKADAKIVIPAKVMGIAKGSTVSLQMAAKIPYTYEFSRVKLVLQNHTSDQKTVDVLQFETSAEMLNVPVEDASASFMLTDSGYKSQYSIHSVKTYEGQSSNLFTAQVSFENEEKRFTHAAKLAASFRAADGTVYPAEVLDVKGKVGPGGRPTSLSLASCRKM</sequence>
<feature type="signal peptide" evidence="1">
    <location>
        <begin position="1"/>
        <end position="31"/>
    </location>
</feature>
<gene>
    <name evidence="2" type="ORF">L0M14_11025</name>
</gene>
<name>A0ABY3SNQ4_9BACL</name>
<feature type="chain" id="PRO_5047429212" evidence="1">
    <location>
        <begin position="32"/>
        <end position="522"/>
    </location>
</feature>
<keyword evidence="3" id="KW-1185">Reference proteome</keyword>
<dbReference type="EMBL" id="CP090978">
    <property type="protein sequence ID" value="UJF35576.1"/>
    <property type="molecule type" value="Genomic_DNA"/>
</dbReference>
<protein>
    <submittedName>
        <fullName evidence="2">Uncharacterized protein</fullName>
    </submittedName>
</protein>
<dbReference type="RefSeq" id="WP_235122137.1">
    <property type="nucleotide sequence ID" value="NZ_CP090978.1"/>
</dbReference>
<accession>A0ABY3SNQ4</accession>
<keyword evidence="1" id="KW-0732">Signal</keyword>
<reference evidence="2 3" key="1">
    <citation type="journal article" date="2024" name="Int. J. Syst. Evol. Microbiol.">
        <title>Paenibacillus hexagrammi sp. nov., a novel bacterium isolated from the gut content of Hexagrammos agrammus.</title>
        <authorList>
            <person name="Jung H.K."/>
            <person name="Kim D.G."/>
            <person name="Zin H."/>
            <person name="Park J."/>
            <person name="Jung H."/>
            <person name="Kim Y.O."/>
            <person name="Kong H.J."/>
            <person name="Kim J.W."/>
            <person name="Kim Y.S."/>
        </authorList>
    </citation>
    <scope>NUCLEOTIDE SEQUENCE [LARGE SCALE GENOMIC DNA]</scope>
    <source>
        <strain evidence="2 3">YPD9-1</strain>
    </source>
</reference>
<evidence type="ECO:0000313" key="2">
    <source>
        <dbReference type="EMBL" id="UJF35576.1"/>
    </source>
</evidence>
<evidence type="ECO:0000313" key="3">
    <source>
        <dbReference type="Proteomes" id="UP001649230"/>
    </source>
</evidence>